<dbReference type="Proteomes" id="UP001474421">
    <property type="component" value="Unassembled WGS sequence"/>
</dbReference>
<evidence type="ECO:0000256" key="1">
    <source>
        <dbReference type="ARBA" id="ARBA00010859"/>
    </source>
</evidence>
<evidence type="ECO:0000256" key="4">
    <source>
        <dbReference type="SAM" id="SignalP"/>
    </source>
</evidence>
<feature type="chain" id="PRO_5043643036" description="Glycosyl hydrolases family 22 (GH22) domain-containing protein" evidence="4">
    <location>
        <begin position="19"/>
        <end position="154"/>
    </location>
</feature>
<organism evidence="6 7">
    <name type="scientific">Crotalus adamanteus</name>
    <name type="common">Eastern diamondback rattlesnake</name>
    <dbReference type="NCBI Taxonomy" id="8729"/>
    <lineage>
        <taxon>Eukaryota</taxon>
        <taxon>Metazoa</taxon>
        <taxon>Chordata</taxon>
        <taxon>Craniata</taxon>
        <taxon>Vertebrata</taxon>
        <taxon>Euteleostomi</taxon>
        <taxon>Lepidosauria</taxon>
        <taxon>Squamata</taxon>
        <taxon>Bifurcata</taxon>
        <taxon>Unidentata</taxon>
        <taxon>Episquamata</taxon>
        <taxon>Toxicofera</taxon>
        <taxon>Serpentes</taxon>
        <taxon>Colubroidea</taxon>
        <taxon>Viperidae</taxon>
        <taxon>Crotalinae</taxon>
        <taxon>Crotalus</taxon>
    </lineage>
</organism>
<gene>
    <name evidence="6" type="ORF">NXF25_006256</name>
</gene>
<name>A0AAW1BZG8_CROAD</name>
<dbReference type="GO" id="GO:0003796">
    <property type="term" value="F:lysozyme activity"/>
    <property type="evidence" value="ECO:0007669"/>
    <property type="project" value="InterPro"/>
</dbReference>
<dbReference type="PROSITE" id="PS51348">
    <property type="entry name" value="GLYCOSYL_HYDROL_F22_2"/>
    <property type="match status" value="1"/>
</dbReference>
<feature type="domain" description="Glycosyl hydrolases family 22 (GH22)" evidence="5">
    <location>
        <begin position="94"/>
        <end position="112"/>
    </location>
</feature>
<evidence type="ECO:0000313" key="7">
    <source>
        <dbReference type="Proteomes" id="UP001474421"/>
    </source>
</evidence>
<evidence type="ECO:0000313" key="6">
    <source>
        <dbReference type="EMBL" id="KAK9407482.1"/>
    </source>
</evidence>
<dbReference type="Gene3D" id="1.10.530.10">
    <property type="match status" value="1"/>
</dbReference>
<dbReference type="InterPro" id="IPR019799">
    <property type="entry name" value="Glyco_hydro_22_CS"/>
</dbReference>
<dbReference type="InterPro" id="IPR000974">
    <property type="entry name" value="Glyco_hydro_22_lys"/>
</dbReference>
<proteinExistence type="inferred from homology"/>
<evidence type="ECO:0000256" key="3">
    <source>
        <dbReference type="RuleBase" id="RU004440"/>
    </source>
</evidence>
<evidence type="ECO:0000256" key="2">
    <source>
        <dbReference type="ARBA" id="ARBA00023157"/>
    </source>
</evidence>
<dbReference type="EMBL" id="JAOTOJ010000002">
    <property type="protein sequence ID" value="KAK9407482.1"/>
    <property type="molecule type" value="Genomic_DNA"/>
</dbReference>
<dbReference type="SMART" id="SM00263">
    <property type="entry name" value="LYZ1"/>
    <property type="match status" value="1"/>
</dbReference>
<dbReference type="PANTHER" id="PTHR11407:SF69">
    <property type="entry name" value="LYSOZYME C, MILK ISOZYME"/>
    <property type="match status" value="1"/>
</dbReference>
<dbReference type="FunFam" id="1.10.530.10:FF:000001">
    <property type="entry name" value="Lysozyme C"/>
    <property type="match status" value="1"/>
</dbReference>
<dbReference type="InterPro" id="IPR023346">
    <property type="entry name" value="Lysozyme-like_dom_sf"/>
</dbReference>
<feature type="signal peptide" evidence="4">
    <location>
        <begin position="1"/>
        <end position="18"/>
    </location>
</feature>
<dbReference type="SUPFAM" id="SSF53955">
    <property type="entry name" value="Lysozyme-like"/>
    <property type="match status" value="1"/>
</dbReference>
<dbReference type="Pfam" id="PF00062">
    <property type="entry name" value="Lys"/>
    <property type="match status" value="1"/>
</dbReference>
<reference evidence="6 7" key="1">
    <citation type="journal article" date="2024" name="Proc. Natl. Acad. Sci. U.S.A.">
        <title>The genetic regulatory architecture and epigenomic basis for age-related changes in rattlesnake venom.</title>
        <authorList>
            <person name="Hogan M.P."/>
            <person name="Holding M.L."/>
            <person name="Nystrom G.S."/>
            <person name="Colston T.J."/>
            <person name="Bartlett D.A."/>
            <person name="Mason A.J."/>
            <person name="Ellsworth S.A."/>
            <person name="Rautsaw R.M."/>
            <person name="Lawrence K.C."/>
            <person name="Strickland J.L."/>
            <person name="He B."/>
            <person name="Fraser P."/>
            <person name="Margres M.J."/>
            <person name="Gilbert D.M."/>
            <person name="Gibbs H.L."/>
            <person name="Parkinson C.L."/>
            <person name="Rokyta D.R."/>
        </authorList>
    </citation>
    <scope>NUCLEOTIDE SEQUENCE [LARGE SCALE GENOMIC DNA]</scope>
    <source>
        <strain evidence="6">DRR0105</strain>
    </source>
</reference>
<protein>
    <recommendedName>
        <fullName evidence="5">Glycosyl hydrolases family 22 (GH22) domain-containing protein</fullName>
    </recommendedName>
</protein>
<comment type="caution">
    <text evidence="6">The sequence shown here is derived from an EMBL/GenBank/DDBJ whole genome shotgun (WGS) entry which is preliminary data.</text>
</comment>
<keyword evidence="4" id="KW-0732">Signal</keyword>
<dbReference type="AlphaFoldDB" id="A0AAW1BZG8"/>
<dbReference type="PROSITE" id="PS51257">
    <property type="entry name" value="PROKAR_LIPOPROTEIN"/>
    <property type="match status" value="1"/>
</dbReference>
<keyword evidence="2" id="KW-1015">Disulfide bond</keyword>
<accession>A0AAW1BZG8</accession>
<comment type="similarity">
    <text evidence="1 3">Belongs to the glycosyl hydrolase 22 family.</text>
</comment>
<sequence>MKALVLTLLFLLTACSEAKIYTKCELASILKQNRMDGYFGYSLGNWICLAFHASKYNTHLVIRPNKDSGSNYGIFQINSRYWCKSNQGPTNNLCDMSCSAFIDDDITDDIACAKKMVRGEHKMSIWFNGRLRHNTKTWRGEAVVDDYSWIIPSQ</sequence>
<keyword evidence="7" id="KW-1185">Reference proteome</keyword>
<evidence type="ECO:0000259" key="5">
    <source>
        <dbReference type="PROSITE" id="PS00128"/>
    </source>
</evidence>
<dbReference type="InterPro" id="IPR001916">
    <property type="entry name" value="Glyco_hydro_22"/>
</dbReference>
<dbReference type="PANTHER" id="PTHR11407">
    <property type="entry name" value="LYSOZYME C"/>
    <property type="match status" value="1"/>
</dbReference>
<dbReference type="PROSITE" id="PS00128">
    <property type="entry name" value="GLYCOSYL_HYDROL_F22_1"/>
    <property type="match status" value="1"/>
</dbReference>
<dbReference type="PRINTS" id="PR00135">
    <property type="entry name" value="LYZLACT"/>
</dbReference>
<dbReference type="PRINTS" id="PR00137">
    <property type="entry name" value="LYSOZYME"/>
</dbReference>